<geneLocation type="plasmid" evidence="6">
    <name>pKAPB3</name>
</geneLocation>
<dbReference type="GO" id="GO:0003677">
    <property type="term" value="F:DNA binding"/>
    <property type="evidence" value="ECO:0007669"/>
    <property type="project" value="UniProtKB-KW"/>
</dbReference>
<evidence type="ECO:0000256" key="1">
    <source>
        <dbReference type="ARBA" id="ARBA00023125"/>
    </source>
</evidence>
<feature type="domain" description="HTH cro/C1-type" evidence="2">
    <location>
        <begin position="12"/>
        <end position="66"/>
    </location>
</feature>
<dbReference type="EMBL" id="KJ776579">
    <property type="protein sequence ID" value="AIW54649.1"/>
    <property type="molecule type" value="Genomic_DNA"/>
</dbReference>
<dbReference type="AlphaFoldDB" id="A0A093W0A2"/>
<geneLocation type="plasmid" evidence="5">
    <name>pKAPB2</name>
</geneLocation>
<proteinExistence type="predicted"/>
<dbReference type="PANTHER" id="PTHR46558:SF11">
    <property type="entry name" value="HTH-TYPE TRANSCRIPTIONAL REGULATOR XRE"/>
    <property type="match status" value="1"/>
</dbReference>
<evidence type="ECO:0000313" key="5">
    <source>
        <dbReference type="EMBL" id="AIW54649.1"/>
    </source>
</evidence>
<name>A0A093W0A2_CLOBO</name>
<evidence type="ECO:0000313" key="7">
    <source>
        <dbReference type="EMBL" id="AIW54953.1"/>
    </source>
</evidence>
<evidence type="ECO:0000313" key="8">
    <source>
        <dbReference type="EMBL" id="AIW55008.1"/>
    </source>
</evidence>
<dbReference type="EMBL" id="KJ776577">
    <property type="protein sequence ID" value="AIW54534.1"/>
    <property type="molecule type" value="Genomic_DNA"/>
</dbReference>
<protein>
    <submittedName>
        <fullName evidence="4">Putative phage LexA repressor DNA binding protein</fullName>
    </submittedName>
</protein>
<dbReference type="EMBL" id="KJ776583">
    <property type="protein sequence ID" value="AIW54898.1"/>
    <property type="molecule type" value="Genomic_DNA"/>
</dbReference>
<sequence length="235" mass="27500">MKGNVLIFSKNLKKLRTFNKMKQEDLAVKIGVARSNISYYETQKSEPTLTPLINIANIFNVTINELVTVELTDDIIQEKNQQQDNITKVFSSSEIFSKNLKELRIGKNMYQIELAKEVKTSKSNISFYESGRSEPTLGVLMRICDFFNIKLSELVSKDLKPTEWIKSESDFIKKISYDLESVENKDENFLKFLYELKEYYLNQSKRLEELVQIKIPAKLKEIDNIIEFVKEKRNE</sequence>
<evidence type="ECO:0000313" key="3">
    <source>
        <dbReference type="EMBL" id="AIW54480.1"/>
    </source>
</evidence>
<dbReference type="PATRIC" id="fig|1491.408.peg.25"/>
<dbReference type="Gene3D" id="1.10.260.40">
    <property type="entry name" value="lambda repressor-like DNA-binding domains"/>
    <property type="match status" value="2"/>
</dbReference>
<organism evidence="4">
    <name type="scientific">Clostridium botulinum</name>
    <dbReference type="NCBI Taxonomy" id="1491"/>
    <lineage>
        <taxon>Bacteria</taxon>
        <taxon>Bacillati</taxon>
        <taxon>Bacillota</taxon>
        <taxon>Clostridia</taxon>
        <taxon>Eubacteriales</taxon>
        <taxon>Clostridiaceae</taxon>
        <taxon>Clostridium</taxon>
    </lineage>
</organism>
<accession>A0A093W0A2</accession>
<dbReference type="RefSeq" id="WP_012431108.1">
    <property type="nucleotide sequence ID" value="NZ_KJ776576.1"/>
</dbReference>
<geneLocation type="plasmid" evidence="8">
    <name>pDB2</name>
</geneLocation>
<dbReference type="EMBL" id="KJ776576">
    <property type="protein sequence ID" value="AIW54480.1"/>
    <property type="molecule type" value="Genomic_DNA"/>
</dbReference>
<geneLocation type="plasmid" evidence="7">
    <name>pKAPB8</name>
</geneLocation>
<keyword evidence="4" id="KW-0614">Plasmid</keyword>
<evidence type="ECO:0000313" key="4">
    <source>
        <dbReference type="EMBL" id="AIW54534.1"/>
    </source>
</evidence>
<dbReference type="SMART" id="SM00530">
    <property type="entry name" value="HTH_XRE"/>
    <property type="match status" value="2"/>
</dbReference>
<dbReference type="CDD" id="cd00093">
    <property type="entry name" value="HTH_XRE"/>
    <property type="match status" value="2"/>
</dbReference>
<keyword evidence="1" id="KW-0238">DNA-binding</keyword>
<feature type="domain" description="HTH cro/C1-type" evidence="2">
    <location>
        <begin position="100"/>
        <end position="154"/>
    </location>
</feature>
<geneLocation type="plasmid" evidence="4">
    <name>pBL151</name>
</geneLocation>
<reference evidence="4" key="1">
    <citation type="journal article" date="2014" name="Genome Biol. Evol.">
        <title>Three classes of plasmid (47-63 kb) carry the type B neurotoxin gene cluster of group II Clostridium botulinum.</title>
        <authorList>
            <person name="Carter A.T."/>
            <person name="Austin J.W."/>
            <person name="Weedmark K.A."/>
            <person name="Corbett C."/>
            <person name="Peck M.W."/>
        </authorList>
    </citation>
    <scope>NUCLEOTIDE SEQUENCE</scope>
    <source>
        <strain evidence="4">Colworth BL151</strain>
        <strain evidence="8">DB2</strain>
        <strain evidence="3">Eklund2B</strain>
        <strain evidence="5">KapchunkaB2</strain>
        <strain evidence="6">KapchunkaB3</strain>
        <strain evidence="7">KapchunkaB8</strain>
        <plasmid evidence="4">pBL151</plasmid>
        <plasmid evidence="8">pDB2</plasmid>
        <plasmid evidence="3">pEklund2B</plasmid>
        <plasmid evidence="5">pKAPB2</plasmid>
        <plasmid evidence="6">pKAPB3</plasmid>
        <plasmid evidence="7">pKAPB8</plasmid>
    </source>
</reference>
<dbReference type="PANTHER" id="PTHR46558">
    <property type="entry name" value="TRACRIPTIONAL REGULATORY PROTEIN-RELATED-RELATED"/>
    <property type="match status" value="1"/>
</dbReference>
<dbReference type="Pfam" id="PF01381">
    <property type="entry name" value="HTH_3"/>
    <property type="match status" value="2"/>
</dbReference>
<evidence type="ECO:0000259" key="2">
    <source>
        <dbReference type="PROSITE" id="PS50943"/>
    </source>
</evidence>
<dbReference type="InterPro" id="IPR001387">
    <property type="entry name" value="Cro/C1-type_HTH"/>
</dbReference>
<dbReference type="PROSITE" id="PS50943">
    <property type="entry name" value="HTH_CROC1"/>
    <property type="match status" value="2"/>
</dbReference>
<evidence type="ECO:0000313" key="6">
    <source>
        <dbReference type="EMBL" id="AIW54898.1"/>
    </source>
</evidence>
<dbReference type="EMBL" id="KJ776585">
    <property type="protein sequence ID" value="AIW55008.1"/>
    <property type="molecule type" value="Genomic_DNA"/>
</dbReference>
<dbReference type="EMBL" id="KJ776584">
    <property type="protein sequence ID" value="AIW54953.1"/>
    <property type="molecule type" value="Genomic_DNA"/>
</dbReference>
<dbReference type="SUPFAM" id="SSF47413">
    <property type="entry name" value="lambda repressor-like DNA-binding domains"/>
    <property type="match status" value="2"/>
</dbReference>
<dbReference type="InterPro" id="IPR010982">
    <property type="entry name" value="Lambda_DNA-bd_dom_sf"/>
</dbReference>
<geneLocation type="plasmid" evidence="3">
    <name>pEklund2B</name>
</geneLocation>